<gene>
    <name evidence="1" type="ORF">A2Y84_00305</name>
</gene>
<name>A0A1G1YXV6_9BACT</name>
<dbReference type="EMBL" id="MHIT01000007">
    <property type="protein sequence ID" value="OGY57089.1"/>
    <property type="molecule type" value="Genomic_DNA"/>
</dbReference>
<dbReference type="Pfam" id="PF04229">
    <property type="entry name" value="GrpB"/>
    <property type="match status" value="1"/>
</dbReference>
<dbReference type="InterPro" id="IPR043519">
    <property type="entry name" value="NT_sf"/>
</dbReference>
<dbReference type="Proteomes" id="UP000177062">
    <property type="component" value="Unassembled WGS sequence"/>
</dbReference>
<comment type="caution">
    <text evidence="1">The sequence shown here is derived from an EMBL/GenBank/DDBJ whole genome shotgun (WGS) entry which is preliminary data.</text>
</comment>
<evidence type="ECO:0008006" key="3">
    <source>
        <dbReference type="Google" id="ProtNLM"/>
    </source>
</evidence>
<dbReference type="PANTHER" id="PTHR34822">
    <property type="entry name" value="GRPB DOMAIN PROTEIN (AFU_ORTHOLOGUE AFUA_1G01530)"/>
    <property type="match status" value="1"/>
</dbReference>
<organism evidence="1 2">
    <name type="scientific">Candidatus Colwellbacteria bacterium RBG_13_48_8</name>
    <dbReference type="NCBI Taxonomy" id="1797685"/>
    <lineage>
        <taxon>Bacteria</taxon>
        <taxon>Candidatus Colwelliibacteriota</taxon>
    </lineage>
</organism>
<reference evidence="1 2" key="1">
    <citation type="journal article" date="2016" name="Nat. Commun.">
        <title>Thousands of microbial genomes shed light on interconnected biogeochemical processes in an aquifer system.</title>
        <authorList>
            <person name="Anantharaman K."/>
            <person name="Brown C.T."/>
            <person name="Hug L.A."/>
            <person name="Sharon I."/>
            <person name="Castelle C.J."/>
            <person name="Probst A.J."/>
            <person name="Thomas B.C."/>
            <person name="Singh A."/>
            <person name="Wilkins M.J."/>
            <person name="Karaoz U."/>
            <person name="Brodie E.L."/>
            <person name="Williams K.H."/>
            <person name="Hubbard S.S."/>
            <person name="Banfield J.F."/>
        </authorList>
    </citation>
    <scope>NUCLEOTIDE SEQUENCE [LARGE SCALE GENOMIC DNA]</scope>
</reference>
<dbReference type="SUPFAM" id="SSF81301">
    <property type="entry name" value="Nucleotidyltransferase"/>
    <property type="match status" value="1"/>
</dbReference>
<evidence type="ECO:0000313" key="1">
    <source>
        <dbReference type="EMBL" id="OGY57089.1"/>
    </source>
</evidence>
<dbReference type="PANTHER" id="PTHR34822:SF1">
    <property type="entry name" value="GRPB FAMILY PROTEIN"/>
    <property type="match status" value="1"/>
</dbReference>
<evidence type="ECO:0000313" key="2">
    <source>
        <dbReference type="Proteomes" id="UP000177062"/>
    </source>
</evidence>
<sequence>MTEVSFRPSEEYAGITEKIFQEQRRIILGKLPFADIQHVAGTSIPGLITKGDIDVNVRVRENEFEDAVGVLKSLYEINQPENWTSSYASFKDDRNLGADFGIQLTIIGSPNDFFVRHRDLLLNNSKLVEELNALKKEYGGKSMDEYRKEKGRFFDKLNRP</sequence>
<dbReference type="InterPro" id="IPR007344">
    <property type="entry name" value="GrpB/CoaE"/>
</dbReference>
<dbReference type="Gene3D" id="3.30.460.10">
    <property type="entry name" value="Beta Polymerase, domain 2"/>
    <property type="match status" value="1"/>
</dbReference>
<proteinExistence type="predicted"/>
<dbReference type="AlphaFoldDB" id="A0A1G1YXV6"/>
<protein>
    <recommendedName>
        <fullName evidence="3">GrpB family protein</fullName>
    </recommendedName>
</protein>
<accession>A0A1G1YXV6</accession>